<keyword evidence="9" id="KW-1185">Reference proteome</keyword>
<dbReference type="Gramene" id="TVU30462">
    <property type="protein sequence ID" value="TVU30462"/>
    <property type="gene ID" value="EJB05_22087"/>
</dbReference>
<evidence type="ECO:0000256" key="6">
    <source>
        <dbReference type="ARBA" id="ARBA00023136"/>
    </source>
</evidence>
<feature type="transmembrane region" description="Helical" evidence="7">
    <location>
        <begin position="304"/>
        <end position="326"/>
    </location>
</feature>
<feature type="transmembrane region" description="Helical" evidence="7">
    <location>
        <begin position="272"/>
        <end position="292"/>
    </location>
</feature>
<protein>
    <recommendedName>
        <fullName evidence="10">Metal-nicotianamine transporter YSL7</fullName>
    </recommendedName>
</protein>
<dbReference type="GO" id="GO:0035673">
    <property type="term" value="F:oligopeptide transmembrane transporter activity"/>
    <property type="evidence" value="ECO:0007669"/>
    <property type="project" value="InterPro"/>
</dbReference>
<feature type="transmembrane region" description="Helical" evidence="7">
    <location>
        <begin position="453"/>
        <end position="476"/>
    </location>
</feature>
<dbReference type="Pfam" id="PF03169">
    <property type="entry name" value="OPT"/>
    <property type="match status" value="1"/>
</dbReference>
<dbReference type="OrthoDB" id="627262at2759"/>
<feature type="transmembrane region" description="Helical" evidence="7">
    <location>
        <begin position="58"/>
        <end position="78"/>
    </location>
</feature>
<feature type="transmembrane region" description="Helical" evidence="7">
    <location>
        <begin position="141"/>
        <end position="163"/>
    </location>
</feature>
<organism evidence="8 9">
    <name type="scientific">Eragrostis curvula</name>
    <name type="common">weeping love grass</name>
    <dbReference type="NCBI Taxonomy" id="38414"/>
    <lineage>
        <taxon>Eukaryota</taxon>
        <taxon>Viridiplantae</taxon>
        <taxon>Streptophyta</taxon>
        <taxon>Embryophyta</taxon>
        <taxon>Tracheophyta</taxon>
        <taxon>Spermatophyta</taxon>
        <taxon>Magnoliopsida</taxon>
        <taxon>Liliopsida</taxon>
        <taxon>Poales</taxon>
        <taxon>Poaceae</taxon>
        <taxon>PACMAD clade</taxon>
        <taxon>Chloridoideae</taxon>
        <taxon>Eragrostideae</taxon>
        <taxon>Eragrostidinae</taxon>
        <taxon>Eragrostis</taxon>
    </lineage>
</organism>
<evidence type="ECO:0000256" key="7">
    <source>
        <dbReference type="SAM" id="Phobius"/>
    </source>
</evidence>
<dbReference type="InterPro" id="IPR045035">
    <property type="entry name" value="YSL-like"/>
</dbReference>
<feature type="transmembrane region" description="Helical" evidence="7">
    <location>
        <begin position="626"/>
        <end position="654"/>
    </location>
</feature>
<dbReference type="AlphaFoldDB" id="A0A5J9V2M6"/>
<evidence type="ECO:0000256" key="3">
    <source>
        <dbReference type="ARBA" id="ARBA00022448"/>
    </source>
</evidence>
<dbReference type="PANTHER" id="PTHR31645:SF10">
    <property type="entry name" value="METAL-NICOTIANAMINE TRANSPORTER YSL7-RELATED"/>
    <property type="match status" value="1"/>
</dbReference>
<dbReference type="EMBL" id="RWGY01000011">
    <property type="protein sequence ID" value="TVU30462.1"/>
    <property type="molecule type" value="Genomic_DNA"/>
</dbReference>
<feature type="transmembrane region" description="Helical" evidence="7">
    <location>
        <begin position="203"/>
        <end position="221"/>
    </location>
</feature>
<feature type="transmembrane region" description="Helical" evidence="7">
    <location>
        <begin position="387"/>
        <end position="405"/>
    </location>
</feature>
<comment type="similarity">
    <text evidence="2">Belongs to the YSL (TC 2.A.67.2) family.</text>
</comment>
<evidence type="ECO:0000313" key="8">
    <source>
        <dbReference type="EMBL" id="TVU30462.1"/>
    </source>
</evidence>
<keyword evidence="5 7" id="KW-1133">Transmembrane helix</keyword>
<keyword evidence="3" id="KW-0813">Transport</keyword>
<feature type="transmembrane region" description="Helical" evidence="7">
    <location>
        <begin position="98"/>
        <end position="121"/>
    </location>
</feature>
<dbReference type="PANTHER" id="PTHR31645">
    <property type="entry name" value="OLIGOPEPTIDE TRANSPORTER YGL114W-RELATED"/>
    <property type="match status" value="1"/>
</dbReference>
<feature type="transmembrane region" description="Helical" evidence="7">
    <location>
        <begin position="241"/>
        <end position="260"/>
    </location>
</feature>
<evidence type="ECO:0000313" key="9">
    <source>
        <dbReference type="Proteomes" id="UP000324897"/>
    </source>
</evidence>
<keyword evidence="6 7" id="KW-0472">Membrane</keyword>
<dbReference type="GO" id="GO:0016020">
    <property type="term" value="C:membrane"/>
    <property type="evidence" value="ECO:0007669"/>
    <property type="project" value="UniProtKB-SubCell"/>
</dbReference>
<evidence type="ECO:0000256" key="5">
    <source>
        <dbReference type="ARBA" id="ARBA00022989"/>
    </source>
</evidence>
<name>A0A5J9V2M6_9POAL</name>
<evidence type="ECO:0000256" key="2">
    <source>
        <dbReference type="ARBA" id="ARBA00010276"/>
    </source>
</evidence>
<evidence type="ECO:0008006" key="10">
    <source>
        <dbReference type="Google" id="ProtNLM"/>
    </source>
</evidence>
<evidence type="ECO:0000256" key="1">
    <source>
        <dbReference type="ARBA" id="ARBA00004141"/>
    </source>
</evidence>
<gene>
    <name evidence="8" type="ORF">EJB05_22087</name>
</gene>
<dbReference type="InterPro" id="IPR004813">
    <property type="entry name" value="OPT"/>
</dbReference>
<accession>A0A5J9V2M6</accession>
<keyword evidence="4 7" id="KW-0812">Transmembrane</keyword>
<dbReference type="Proteomes" id="UP000324897">
    <property type="component" value="Chromosome 1"/>
</dbReference>
<dbReference type="NCBIfam" id="TIGR00728">
    <property type="entry name" value="OPT_sfam"/>
    <property type="match status" value="1"/>
</dbReference>
<evidence type="ECO:0000256" key="4">
    <source>
        <dbReference type="ARBA" id="ARBA00022692"/>
    </source>
</evidence>
<proteinExistence type="inferred from homology"/>
<feature type="transmembrane region" description="Helical" evidence="7">
    <location>
        <begin position="584"/>
        <end position="606"/>
    </location>
</feature>
<reference evidence="8 9" key="1">
    <citation type="journal article" date="2019" name="Sci. Rep.">
        <title>A high-quality genome of Eragrostis curvula grass provides insights into Poaceae evolution and supports new strategies to enhance forage quality.</title>
        <authorList>
            <person name="Carballo J."/>
            <person name="Santos B.A.C.M."/>
            <person name="Zappacosta D."/>
            <person name="Garbus I."/>
            <person name="Selva J.P."/>
            <person name="Gallo C.A."/>
            <person name="Diaz A."/>
            <person name="Albertini E."/>
            <person name="Caccamo M."/>
            <person name="Echenique V."/>
        </authorList>
    </citation>
    <scope>NUCLEOTIDE SEQUENCE [LARGE SCALE GENOMIC DNA]</scope>
    <source>
        <strain evidence="9">cv. Victoria</strain>
        <tissue evidence="8">Leaf</tissue>
    </source>
</reference>
<comment type="caution">
    <text evidence="8">The sequence shown here is derived from an EMBL/GenBank/DDBJ whole genome shotgun (WGS) entry which is preliminary data.</text>
</comment>
<comment type="subcellular location">
    <subcellularLocation>
        <location evidence="1">Membrane</location>
        <topology evidence="1">Multi-pass membrane protein</topology>
    </subcellularLocation>
</comment>
<feature type="transmembrane region" description="Helical" evidence="7">
    <location>
        <begin position="496"/>
        <end position="521"/>
    </location>
</feature>
<feature type="transmembrane region" description="Helical" evidence="7">
    <location>
        <begin position="411"/>
        <end position="432"/>
    </location>
</feature>
<sequence length="683" mass="75577">MEHVDDWTQDGISTERAYEGEPIPSLSETITPRSLMVSLILGTTLSVVAMEVSLNSGILPSLSAPAGLLGFFFSHAWIRILDFFKVSHMPFTRQENTVVQTCIIACCAITYSGGFGTYILAMGKNAAGGDARDRSNIVEPSLRRLIPFLFLISFAGLVIVMPFKKVMIIRHQLTFPSGIATGHLINSFHNPSGASQARKQVKMFFGSFGGTIIWSFFQWFYTAGRGCGFETFPIFGLKAYALGYYFDFSMSNIGIGMICPHMITISMFVGNLLWWLVLCLSHTSNNGAWYAVNLKVDFLRDITSYKVFIGVAMMITDGLFNFLCILSRTLWVMSKPCKQPIQGCIDNKAQSSWSLSCTNREHVAKCFDDRRRAQVFMRDQIPNLVNICYYVLISIVSTIGIPFLYPQLRSYHIALIYISIPLCAFCNAYGMGITDINLASSYGKLTMGIFGSWVGLNNGGLIIELVACGVMVGAVSNGADLMQDLKTGYITLTSPHVVFVSKMIGTSLGCIISPMVFWIIYGCNTGNKNILEVPYAKVYRSIAMLTTGENVLAEDTKRVCWIFSVFALVLNVLREVAKRKQWRVVSCIPSTVGIAVAFFVPERIFIDMLVGCLLTFVWKRTNTNMAQMYLLALASGLICGDGLGSLMSSVLTLLHAQAPMCIKFLSHIDNMKLDGFLKTLPTL</sequence>